<evidence type="ECO:0000256" key="1">
    <source>
        <dbReference type="SAM" id="MobiDB-lite"/>
    </source>
</evidence>
<protein>
    <submittedName>
        <fullName evidence="2">Uncharacterized protein</fullName>
    </submittedName>
</protein>
<dbReference type="AlphaFoldDB" id="A0A813FDL1"/>
<comment type="caution">
    <text evidence="2">The sequence shown here is derived from an EMBL/GenBank/DDBJ whole genome shotgun (WGS) entry which is preliminary data.</text>
</comment>
<keyword evidence="3" id="KW-1185">Reference proteome</keyword>
<name>A0A813FDL1_POLGL</name>
<evidence type="ECO:0000313" key="3">
    <source>
        <dbReference type="Proteomes" id="UP000654075"/>
    </source>
</evidence>
<feature type="region of interest" description="Disordered" evidence="1">
    <location>
        <begin position="84"/>
        <end position="110"/>
    </location>
</feature>
<gene>
    <name evidence="2" type="ORF">PGLA1383_LOCUS27762</name>
</gene>
<proteinExistence type="predicted"/>
<dbReference type="Proteomes" id="UP000654075">
    <property type="component" value="Unassembled WGS sequence"/>
</dbReference>
<accession>A0A813FDL1</accession>
<reference evidence="2" key="1">
    <citation type="submission" date="2021-02" db="EMBL/GenBank/DDBJ databases">
        <authorList>
            <person name="Dougan E. K."/>
            <person name="Rhodes N."/>
            <person name="Thang M."/>
            <person name="Chan C."/>
        </authorList>
    </citation>
    <scope>NUCLEOTIDE SEQUENCE</scope>
</reference>
<evidence type="ECO:0000313" key="2">
    <source>
        <dbReference type="EMBL" id="CAE8609935.1"/>
    </source>
</evidence>
<sequence length="110" mass="11565">MMEYAVATFAAATTTGRRRGRQQNDTSSGALSLPQVACLLLATTANLRLVKAAAIRPIMFPTDNIYVKAGRAAGAVFCTACNARSGSESLPPPHVSSFTAAPQTMPHRQS</sequence>
<feature type="compositionally biased region" description="Polar residues" evidence="1">
    <location>
        <begin position="96"/>
        <end position="110"/>
    </location>
</feature>
<dbReference type="EMBL" id="CAJNNV010024456">
    <property type="protein sequence ID" value="CAE8609935.1"/>
    <property type="molecule type" value="Genomic_DNA"/>
</dbReference>
<organism evidence="2 3">
    <name type="scientific">Polarella glacialis</name>
    <name type="common">Dinoflagellate</name>
    <dbReference type="NCBI Taxonomy" id="89957"/>
    <lineage>
        <taxon>Eukaryota</taxon>
        <taxon>Sar</taxon>
        <taxon>Alveolata</taxon>
        <taxon>Dinophyceae</taxon>
        <taxon>Suessiales</taxon>
        <taxon>Suessiaceae</taxon>
        <taxon>Polarella</taxon>
    </lineage>
</organism>